<keyword evidence="2" id="KW-0472">Membrane</keyword>
<feature type="domain" description="FecR protein" evidence="3">
    <location>
        <begin position="83"/>
        <end position="183"/>
    </location>
</feature>
<dbReference type="InterPro" id="IPR006860">
    <property type="entry name" value="FecR"/>
</dbReference>
<sequence length="319" mass="35317">MSLIKKTYIYIFCAVLLCILINIDVYAGDPLIEGIKIEDNYKTSSQAKAGNIQEVTGRVIIIHADNDKIGYMAGAGFDIYEKDTIISQPGGHIRFKMNDGSILSAASDTKLVISRSIYEPQEKTRDYFLNMLIGKAHFLVKKISGYKSRFEVKTKTAVVGVRGSEFIIESQISTKVTTLENTILWVENFNFPDQGIQVGSFMQTIIGEGMLPTIPEPVSSDEIKQITQDVLPVIPKKDEISLEPEPGTGEINVEIQETLLVEEPKIDIEEPEMTMDISDIVEDINDMIQDDIPSDVTHETIHPYDPDQELSGGSGTGGP</sequence>
<evidence type="ECO:0000256" key="1">
    <source>
        <dbReference type="SAM" id="MobiDB-lite"/>
    </source>
</evidence>
<feature type="compositionally biased region" description="Basic and acidic residues" evidence="1">
    <location>
        <begin position="296"/>
        <end position="305"/>
    </location>
</feature>
<protein>
    <submittedName>
        <fullName evidence="4">FecR domain-containing protein</fullName>
    </submittedName>
</protein>
<keyword evidence="2" id="KW-0812">Transmembrane</keyword>
<dbReference type="Gene3D" id="2.60.120.1440">
    <property type="match status" value="1"/>
</dbReference>
<evidence type="ECO:0000256" key="2">
    <source>
        <dbReference type="SAM" id="Phobius"/>
    </source>
</evidence>
<dbReference type="EMBL" id="CP061799">
    <property type="protein sequence ID" value="QTA82219.1"/>
    <property type="molecule type" value="Genomic_DNA"/>
</dbReference>
<dbReference type="KEGG" id="dli:dnl_45920"/>
<dbReference type="RefSeq" id="WP_207688175.1">
    <property type="nucleotide sequence ID" value="NZ_CP061799.1"/>
</dbReference>
<dbReference type="Proteomes" id="UP000663720">
    <property type="component" value="Chromosome"/>
</dbReference>
<evidence type="ECO:0000313" key="5">
    <source>
        <dbReference type="Proteomes" id="UP000663720"/>
    </source>
</evidence>
<dbReference type="AlphaFoldDB" id="A0A975BAV1"/>
<proteinExistence type="predicted"/>
<name>A0A975BAV1_9BACT</name>
<feature type="region of interest" description="Disordered" evidence="1">
    <location>
        <begin position="296"/>
        <end position="319"/>
    </location>
</feature>
<keyword evidence="2" id="KW-1133">Transmembrane helix</keyword>
<dbReference type="PANTHER" id="PTHR38731:SF1">
    <property type="entry name" value="FECR PROTEIN DOMAIN-CONTAINING PROTEIN"/>
    <property type="match status" value="1"/>
</dbReference>
<organism evidence="4 5">
    <name type="scientific">Desulfonema limicola</name>
    <dbReference type="NCBI Taxonomy" id="45656"/>
    <lineage>
        <taxon>Bacteria</taxon>
        <taxon>Pseudomonadati</taxon>
        <taxon>Thermodesulfobacteriota</taxon>
        <taxon>Desulfobacteria</taxon>
        <taxon>Desulfobacterales</taxon>
        <taxon>Desulfococcaceae</taxon>
        <taxon>Desulfonema</taxon>
    </lineage>
</organism>
<evidence type="ECO:0000259" key="3">
    <source>
        <dbReference type="Pfam" id="PF04773"/>
    </source>
</evidence>
<evidence type="ECO:0000313" key="4">
    <source>
        <dbReference type="EMBL" id="QTA82219.1"/>
    </source>
</evidence>
<gene>
    <name evidence="4" type="ORF">dnl_45920</name>
</gene>
<dbReference type="Pfam" id="PF04773">
    <property type="entry name" value="FecR"/>
    <property type="match status" value="1"/>
</dbReference>
<reference evidence="4" key="1">
    <citation type="journal article" date="2021" name="Microb. Physiol.">
        <title>Proteogenomic Insights into the Physiology of Marine, Sulfate-Reducing, Filamentous Desulfonema limicola and Desulfonema magnum.</title>
        <authorList>
            <person name="Schnaars V."/>
            <person name="Wohlbrand L."/>
            <person name="Scheve S."/>
            <person name="Hinrichs C."/>
            <person name="Reinhardt R."/>
            <person name="Rabus R."/>
        </authorList>
    </citation>
    <scope>NUCLEOTIDE SEQUENCE</scope>
    <source>
        <strain evidence="4">5ac10</strain>
    </source>
</reference>
<keyword evidence="5" id="KW-1185">Reference proteome</keyword>
<accession>A0A975BAV1</accession>
<dbReference type="PANTHER" id="PTHR38731">
    <property type="entry name" value="LIPL45-RELATED LIPOPROTEIN-RELATED"/>
    <property type="match status" value="1"/>
</dbReference>
<feature type="transmembrane region" description="Helical" evidence="2">
    <location>
        <begin position="7"/>
        <end position="27"/>
    </location>
</feature>